<dbReference type="EMBL" id="JAUTXU010000031">
    <property type="protein sequence ID" value="KAK3718509.1"/>
    <property type="molecule type" value="Genomic_DNA"/>
</dbReference>
<sequence>MTTTSGASVGAWRDRTNLFISYRQSYTHHPASKRSRFGKGAPSSSGYRDDADSERAGLMSNLDADGDAVIEMDLLPPRWLDIQDEITQHLSDIAGKMKKLDQLHAKHVLPGFDDESVKLREEREIEGLTQEVTRGFSSCQRAIKRIDTMLRQQQTSQADAKMAKNLQISLATRVGETSTLFRKKQAAYLKKLRSLGGMSSPLPGRSGSPSLPQNPYTDPAMQEQEADRSSAQSTLQQTAQVQRRRTGVMDSAIEQREREIEKIAQGVIDLSNIFQELNSMVIDQGSLLDRIDYNVERTAEHTKEAEKELKVATKYQKRGTKRMMILLLVLLVVGMFILLLIKPKKSGGDGGKGAPGAPVVPGDGLPPTMLDEVVGKRRTFESAGSRRVRADWKKRRRRPGGNGLSFMPV</sequence>
<reference evidence="1" key="1">
    <citation type="submission" date="2023-07" db="EMBL/GenBank/DDBJ databases">
        <title>Black Yeasts Isolated from many extreme environments.</title>
        <authorList>
            <person name="Coleine C."/>
            <person name="Stajich J.E."/>
            <person name="Selbmann L."/>
        </authorList>
    </citation>
    <scope>NUCLEOTIDE SEQUENCE</scope>
    <source>
        <strain evidence="1">CCFEE 5714</strain>
    </source>
</reference>
<organism evidence="1 2">
    <name type="scientific">Vermiconidia calcicola</name>
    <dbReference type="NCBI Taxonomy" id="1690605"/>
    <lineage>
        <taxon>Eukaryota</taxon>
        <taxon>Fungi</taxon>
        <taxon>Dikarya</taxon>
        <taxon>Ascomycota</taxon>
        <taxon>Pezizomycotina</taxon>
        <taxon>Dothideomycetes</taxon>
        <taxon>Dothideomycetidae</taxon>
        <taxon>Mycosphaerellales</taxon>
        <taxon>Extremaceae</taxon>
        <taxon>Vermiconidia</taxon>
    </lineage>
</organism>
<comment type="caution">
    <text evidence="1">The sequence shown here is derived from an EMBL/GenBank/DDBJ whole genome shotgun (WGS) entry which is preliminary data.</text>
</comment>
<gene>
    <name evidence="1" type="primary">tlg2_1</name>
    <name evidence="1" type="ORF">LTR37_005013</name>
</gene>
<evidence type="ECO:0000313" key="2">
    <source>
        <dbReference type="Proteomes" id="UP001281147"/>
    </source>
</evidence>
<proteinExistence type="predicted"/>
<keyword evidence="2" id="KW-1185">Reference proteome</keyword>
<evidence type="ECO:0000313" key="1">
    <source>
        <dbReference type="EMBL" id="KAK3718509.1"/>
    </source>
</evidence>
<dbReference type="Proteomes" id="UP001281147">
    <property type="component" value="Unassembled WGS sequence"/>
</dbReference>
<name>A0ACC3NKN3_9PEZI</name>
<accession>A0ACC3NKN3</accession>
<protein>
    <submittedName>
        <fullName evidence="1">t-SNARE affecting a late Golgi compartment protein 2</fullName>
    </submittedName>
</protein>